<evidence type="ECO:0000256" key="1">
    <source>
        <dbReference type="SAM" id="MobiDB-lite"/>
    </source>
</evidence>
<dbReference type="Gene3D" id="1.10.472.80">
    <property type="entry name" value="Ypt/Rab-GAP domain of gyp1p, domain 3"/>
    <property type="match status" value="1"/>
</dbReference>
<dbReference type="PANTHER" id="PTHR47219:SF9">
    <property type="entry name" value="GTPASE ACTIVATING PROTEIN AND CENTROSOME-ASSOCIATED, ISOFORM B"/>
    <property type="match status" value="1"/>
</dbReference>
<feature type="region of interest" description="Disordered" evidence="1">
    <location>
        <begin position="216"/>
        <end position="311"/>
    </location>
</feature>
<dbReference type="EMBL" id="MCGT01000028">
    <property type="protein sequence ID" value="ORX48851.1"/>
    <property type="molecule type" value="Genomic_DNA"/>
</dbReference>
<sequence length="661" mass="75119">MDIKATRHVSTNLEEINDKIARILQDSKVMTIDKDIDLDNLSLPELKEFAEKGGLGACVSKTDVIAETSDDLMYLSGERITVLRHLQDDLYLGYCEGVIGRFNAENVHFVELDPRVLDSLEAEFDIESLEVRTPADLGDHVYDVPEDASDIRSRSRRSLLSHSSISDAFIQSSVDQRHWLERSSMESFITSSTASGTSPSYDNQSLGHRMYRSSFVRTTTPSDTNTFDTSVYNEKYSDEDDSDDDSGLRKRDGQSAQHAVHRSASLASAMPARPPRSHLRQSLRSTTTEDGPGDPSESGISIKKRSTNTLNCTDPMQVDEYGFLLQHSSQQSQRPQVPAKTMKQYRDLEIKWLNLVSKLNAGSVKKDAKLKKLVRCGIPSSVRSRVWIFLAGVNEYRQDDVLSKLQAKPRLPIYDAIEKDIPRCYPDHVLFLDMNDQGQKDLDILLKAYAHYNPQLEYCQGMGRLAGCMLMHMPLEEAFWLFACTIDRYMSGYFTPNLAQLRIDAYIIEQLLRDHEPKLARHLEQNEVMPIMFITQWFLTAFTLTLPWSAVLRVWDVFYFEGVKVFYRVSLAIMNLCKDHLIRECPGHADILDFLLHIPHRFLDVDELLETAFHIKMSKADIAKYAKKATVHSTDTQGLSFEPGLRNLQAGSNHSLSSLKK</sequence>
<protein>
    <submittedName>
        <fullName evidence="3">RabGAP/TBC</fullName>
    </submittedName>
</protein>
<dbReference type="SUPFAM" id="SSF47923">
    <property type="entry name" value="Ypt/Rab-GAP domain of gyp1p"/>
    <property type="match status" value="2"/>
</dbReference>
<name>A0A1X2GA61_9FUNG</name>
<dbReference type="SMART" id="SM00164">
    <property type="entry name" value="TBC"/>
    <property type="match status" value="1"/>
</dbReference>
<dbReference type="GO" id="GO:0005096">
    <property type="term" value="F:GTPase activator activity"/>
    <property type="evidence" value="ECO:0007669"/>
    <property type="project" value="TreeGrafter"/>
</dbReference>
<dbReference type="Pfam" id="PF00566">
    <property type="entry name" value="RabGAP-TBC"/>
    <property type="match status" value="1"/>
</dbReference>
<feature type="domain" description="Rab-GAP TBC" evidence="2">
    <location>
        <begin position="377"/>
        <end position="562"/>
    </location>
</feature>
<dbReference type="PANTHER" id="PTHR47219">
    <property type="entry name" value="RAB GTPASE-ACTIVATING PROTEIN 1-LIKE"/>
    <property type="match status" value="1"/>
</dbReference>
<dbReference type="STRING" id="101127.A0A1X2GA61"/>
<dbReference type="Proteomes" id="UP000242146">
    <property type="component" value="Unassembled WGS sequence"/>
</dbReference>
<dbReference type="InterPro" id="IPR035969">
    <property type="entry name" value="Rab-GAP_TBC_sf"/>
</dbReference>
<evidence type="ECO:0000313" key="4">
    <source>
        <dbReference type="Proteomes" id="UP000242146"/>
    </source>
</evidence>
<dbReference type="Gene3D" id="1.10.10.750">
    <property type="entry name" value="Ypt/Rab-GAP domain of gyp1p, domain 1"/>
    <property type="match status" value="1"/>
</dbReference>
<proteinExistence type="predicted"/>
<comment type="caution">
    <text evidence="3">The sequence shown here is derived from an EMBL/GenBank/DDBJ whole genome shotgun (WGS) entry which is preliminary data.</text>
</comment>
<reference evidence="3 4" key="1">
    <citation type="submission" date="2016-07" db="EMBL/GenBank/DDBJ databases">
        <title>Pervasive Adenine N6-methylation of Active Genes in Fungi.</title>
        <authorList>
            <consortium name="DOE Joint Genome Institute"/>
            <person name="Mondo S.J."/>
            <person name="Dannebaum R.O."/>
            <person name="Kuo R.C."/>
            <person name="Labutti K."/>
            <person name="Haridas S."/>
            <person name="Kuo A."/>
            <person name="Salamov A."/>
            <person name="Ahrendt S.R."/>
            <person name="Lipzen A."/>
            <person name="Sullivan W."/>
            <person name="Andreopoulos W.B."/>
            <person name="Clum A."/>
            <person name="Lindquist E."/>
            <person name="Daum C."/>
            <person name="Ramamoorthy G.K."/>
            <person name="Gryganskyi A."/>
            <person name="Culley D."/>
            <person name="Magnuson J.K."/>
            <person name="James T.Y."/>
            <person name="O'Malley M.A."/>
            <person name="Stajich J.E."/>
            <person name="Spatafora J.W."/>
            <person name="Visel A."/>
            <person name="Grigoriev I.V."/>
        </authorList>
    </citation>
    <scope>NUCLEOTIDE SEQUENCE [LARGE SCALE GENOMIC DNA]</scope>
    <source>
        <strain evidence="3 4">NRRL 3301</strain>
    </source>
</reference>
<accession>A0A1X2GA61</accession>
<evidence type="ECO:0000313" key="3">
    <source>
        <dbReference type="EMBL" id="ORX48851.1"/>
    </source>
</evidence>
<dbReference type="OrthoDB" id="159449at2759"/>
<dbReference type="Gene3D" id="1.10.8.270">
    <property type="entry name" value="putative rabgap domain of human tbc1 domain family member 14 like domains"/>
    <property type="match status" value="1"/>
</dbReference>
<keyword evidence="4" id="KW-1185">Reference proteome</keyword>
<evidence type="ECO:0000259" key="2">
    <source>
        <dbReference type="PROSITE" id="PS50086"/>
    </source>
</evidence>
<organism evidence="3 4">
    <name type="scientific">Hesseltinella vesiculosa</name>
    <dbReference type="NCBI Taxonomy" id="101127"/>
    <lineage>
        <taxon>Eukaryota</taxon>
        <taxon>Fungi</taxon>
        <taxon>Fungi incertae sedis</taxon>
        <taxon>Mucoromycota</taxon>
        <taxon>Mucoromycotina</taxon>
        <taxon>Mucoromycetes</taxon>
        <taxon>Mucorales</taxon>
        <taxon>Cunninghamellaceae</taxon>
        <taxon>Hesseltinella</taxon>
    </lineage>
</organism>
<dbReference type="InterPro" id="IPR000195">
    <property type="entry name" value="Rab-GAP-TBC_dom"/>
</dbReference>
<gene>
    <name evidence="3" type="ORF">DM01DRAFT_1338499</name>
</gene>
<feature type="compositionally biased region" description="Low complexity" evidence="1">
    <location>
        <begin position="218"/>
        <end position="230"/>
    </location>
</feature>
<dbReference type="InterPro" id="IPR050302">
    <property type="entry name" value="Rab_GAP_TBC_domain"/>
</dbReference>
<dbReference type="GO" id="GO:0031267">
    <property type="term" value="F:small GTPase binding"/>
    <property type="evidence" value="ECO:0007669"/>
    <property type="project" value="TreeGrafter"/>
</dbReference>
<dbReference type="PROSITE" id="PS50086">
    <property type="entry name" value="TBC_RABGAP"/>
    <property type="match status" value="1"/>
</dbReference>
<dbReference type="FunFam" id="1.10.472.80:FF:000008">
    <property type="entry name" value="TBC1 domain family member 10A"/>
    <property type="match status" value="1"/>
</dbReference>
<dbReference type="AlphaFoldDB" id="A0A1X2GA61"/>